<gene>
    <name evidence="2" type="ORF">DI396_01945</name>
</gene>
<dbReference type="AlphaFoldDB" id="A0A2V4MQ60"/>
<reference evidence="2 3" key="1">
    <citation type="submission" date="2018-05" db="EMBL/GenBank/DDBJ databases">
        <title>Oceanovita maritima gen. nov., sp. nov., a marine bacterium in the family Rhodobacteraceae isolated from surface seawater of Lundu port Xiamen, China.</title>
        <authorList>
            <person name="Hetharua B.H."/>
            <person name="Min D."/>
            <person name="Liao H."/>
            <person name="Tian Y."/>
        </authorList>
    </citation>
    <scope>NUCLEOTIDE SEQUENCE [LARGE SCALE GENOMIC DNA]</scope>
    <source>
        <strain evidence="2 3">FSX-11</strain>
    </source>
</reference>
<accession>A0A2V4MQ60</accession>
<dbReference type="PANTHER" id="PTHR30050:SF5">
    <property type="entry name" value="DNAA REGULATORY INACTIVATOR HDA"/>
    <property type="match status" value="1"/>
</dbReference>
<organism evidence="2 3">
    <name type="scientific">Litorivita pollutaquae</name>
    <dbReference type="NCBI Taxonomy" id="2200892"/>
    <lineage>
        <taxon>Bacteria</taxon>
        <taxon>Pseudomonadati</taxon>
        <taxon>Pseudomonadota</taxon>
        <taxon>Alphaproteobacteria</taxon>
        <taxon>Rhodobacterales</taxon>
        <taxon>Paracoccaceae</taxon>
        <taxon>Litorivita</taxon>
    </lineage>
</organism>
<keyword evidence="3" id="KW-1185">Reference proteome</keyword>
<dbReference type="PANTHER" id="PTHR30050">
    <property type="entry name" value="CHROMOSOMAL REPLICATION INITIATOR PROTEIN DNAA"/>
    <property type="match status" value="1"/>
</dbReference>
<dbReference type="SUPFAM" id="SSF52540">
    <property type="entry name" value="P-loop containing nucleoside triphosphate hydrolases"/>
    <property type="match status" value="1"/>
</dbReference>
<evidence type="ECO:0000313" key="2">
    <source>
        <dbReference type="EMBL" id="PYC48871.1"/>
    </source>
</evidence>
<protein>
    <submittedName>
        <fullName evidence="2">Chromosomal replication initiator DnaA</fullName>
    </submittedName>
</protein>
<dbReference type="GO" id="GO:0003688">
    <property type="term" value="F:DNA replication origin binding"/>
    <property type="evidence" value="ECO:0007669"/>
    <property type="project" value="TreeGrafter"/>
</dbReference>
<evidence type="ECO:0000256" key="1">
    <source>
        <dbReference type="SAM" id="MobiDB-lite"/>
    </source>
</evidence>
<feature type="region of interest" description="Disordered" evidence="1">
    <location>
        <begin position="221"/>
        <end position="250"/>
    </location>
</feature>
<evidence type="ECO:0000313" key="3">
    <source>
        <dbReference type="Proteomes" id="UP000248012"/>
    </source>
</evidence>
<dbReference type="Gene3D" id="3.40.50.300">
    <property type="entry name" value="P-loop containing nucleotide triphosphate hydrolases"/>
    <property type="match status" value="2"/>
</dbReference>
<dbReference type="Gene3D" id="1.10.8.60">
    <property type="match status" value="1"/>
</dbReference>
<name>A0A2V4MQ60_9RHOB</name>
<dbReference type="Proteomes" id="UP000248012">
    <property type="component" value="Unassembled WGS sequence"/>
</dbReference>
<proteinExistence type="predicted"/>
<sequence>MTRQLSFDLPSVAALGREDFFVSPANAVAVAMIDAWQTWAGRKLALIGPEGSGKTHLVHVWAEAAGAQITAASDLAGADIPALAHGHIAIEDIHEIAGNAGAEEALFHLHNLVLAEGHSLLVTADRPAQQWGLSLPDLASRMQGTPAAILERPDDRLLAALVMKLFADRQLSPSPKTISYLATHMDRSFAAARQIVAEIDAAALAENRPITRGLAARILSETGLSSPPASSPDAGTASDSRPDTDLDEAD</sequence>
<dbReference type="GO" id="GO:0006270">
    <property type="term" value="P:DNA replication initiation"/>
    <property type="evidence" value="ECO:0007669"/>
    <property type="project" value="TreeGrafter"/>
</dbReference>
<dbReference type="GO" id="GO:0005886">
    <property type="term" value="C:plasma membrane"/>
    <property type="evidence" value="ECO:0007669"/>
    <property type="project" value="TreeGrafter"/>
</dbReference>
<dbReference type="RefSeq" id="WP_110794450.1">
    <property type="nucleotide sequence ID" value="NZ_KZ826481.1"/>
</dbReference>
<dbReference type="EMBL" id="QFVT01000002">
    <property type="protein sequence ID" value="PYC48871.1"/>
    <property type="molecule type" value="Genomic_DNA"/>
</dbReference>
<comment type="caution">
    <text evidence="2">The sequence shown here is derived from an EMBL/GenBank/DDBJ whole genome shotgun (WGS) entry which is preliminary data.</text>
</comment>
<dbReference type="InterPro" id="IPR027417">
    <property type="entry name" value="P-loop_NTPase"/>
</dbReference>
<dbReference type="OrthoDB" id="7390113at2"/>